<evidence type="ECO:0000259" key="1">
    <source>
        <dbReference type="SMART" id="SM01362"/>
    </source>
</evidence>
<evidence type="ECO:0000313" key="3">
    <source>
        <dbReference type="Proteomes" id="UP001177140"/>
    </source>
</evidence>
<name>A0AA41VD12_PAPNU</name>
<evidence type="ECO:0000313" key="2">
    <source>
        <dbReference type="EMBL" id="MCL7038988.1"/>
    </source>
</evidence>
<dbReference type="PANTHER" id="PTHR12858:SF2">
    <property type="entry name" value="RIBOSOME BIOGENESIS PROTEIN BMS1 HOMOLOG"/>
    <property type="match status" value="1"/>
</dbReference>
<gene>
    <name evidence="2" type="ORF">MKW94_002824</name>
</gene>
<keyword evidence="3" id="KW-1185">Reference proteome</keyword>
<sequence>METGSFRTGTYLRLKVHDIPFAMVKHLNLYHPILVGGISLEEENAGYMQMRLKRQNWHMKLLKSRDPVIVSAGWRRYQTKPIYAMESANIRHQILKFTPEHNHCLAMVWGPLAPPRTRVAVVQSSKEAFRVAAKAVVLDPKPDMKIMKESKQKGSPLKIFKGRSALVDFTPDTEVSKYKCAPIRTSSGICGHVKEAAKRGGIAKCTFKKKICMSDIVFMRVMRQVEAPRFFNPVTTTLEPCDCFVPVNKDSLKKDDPAQGPLKLERRRRGVQIFDGEPFSFSCSDPLTVLYNVRFMNKNKRKIKKKKKNTVMSKKEQEAYKRGAEIFKRHQKEDAIALRRGIPMALEHWD</sequence>
<dbReference type="GO" id="GO:0000462">
    <property type="term" value="P:maturation of SSU-rRNA from tricistronic rRNA transcript (SSU-rRNA, 5.8S rRNA, LSU-rRNA)"/>
    <property type="evidence" value="ECO:0007669"/>
    <property type="project" value="TreeGrafter"/>
</dbReference>
<reference evidence="2" key="1">
    <citation type="submission" date="2022-03" db="EMBL/GenBank/DDBJ databases">
        <title>A functionally conserved STORR gene fusion in Papaver species that diverged 16.8 million years ago.</title>
        <authorList>
            <person name="Catania T."/>
        </authorList>
    </citation>
    <scope>NUCLEOTIDE SEQUENCE</scope>
    <source>
        <strain evidence="2">S-191538</strain>
    </source>
</reference>
<dbReference type="GO" id="GO:0030686">
    <property type="term" value="C:90S preribosome"/>
    <property type="evidence" value="ECO:0007669"/>
    <property type="project" value="TreeGrafter"/>
</dbReference>
<dbReference type="InterPro" id="IPR039761">
    <property type="entry name" value="Bms1/Tsr1"/>
</dbReference>
<comment type="caution">
    <text evidence="2">The sequence shown here is derived from an EMBL/GenBank/DDBJ whole genome shotgun (WGS) entry which is preliminary data.</text>
</comment>
<dbReference type="AlphaFoldDB" id="A0AA41VD12"/>
<dbReference type="Pfam" id="PF04950">
    <property type="entry name" value="RIBIOP_C"/>
    <property type="match status" value="1"/>
</dbReference>
<organism evidence="2 3">
    <name type="scientific">Papaver nudicaule</name>
    <name type="common">Iceland poppy</name>
    <dbReference type="NCBI Taxonomy" id="74823"/>
    <lineage>
        <taxon>Eukaryota</taxon>
        <taxon>Viridiplantae</taxon>
        <taxon>Streptophyta</taxon>
        <taxon>Embryophyta</taxon>
        <taxon>Tracheophyta</taxon>
        <taxon>Spermatophyta</taxon>
        <taxon>Magnoliopsida</taxon>
        <taxon>Ranunculales</taxon>
        <taxon>Papaveraceae</taxon>
        <taxon>Papaveroideae</taxon>
        <taxon>Papaver</taxon>
    </lineage>
</organism>
<dbReference type="GO" id="GO:0034511">
    <property type="term" value="F:U3 snoRNA binding"/>
    <property type="evidence" value="ECO:0007669"/>
    <property type="project" value="TreeGrafter"/>
</dbReference>
<accession>A0AA41VD12</accession>
<dbReference type="PANTHER" id="PTHR12858">
    <property type="entry name" value="RIBOSOME BIOGENESIS PROTEIN"/>
    <property type="match status" value="1"/>
</dbReference>
<dbReference type="InterPro" id="IPR007034">
    <property type="entry name" value="BMS1_TSR1_C"/>
</dbReference>
<feature type="domain" description="Ribosome biogenesis protein BMS1/TSR1 C-terminal" evidence="1">
    <location>
        <begin position="1"/>
        <end position="225"/>
    </location>
</feature>
<dbReference type="GO" id="GO:0003924">
    <property type="term" value="F:GTPase activity"/>
    <property type="evidence" value="ECO:0007669"/>
    <property type="project" value="TreeGrafter"/>
</dbReference>
<protein>
    <recommendedName>
        <fullName evidence="1">Ribosome biogenesis protein BMS1/TSR1 C-terminal domain-containing protein</fullName>
    </recommendedName>
</protein>
<dbReference type="Proteomes" id="UP001177140">
    <property type="component" value="Unassembled WGS sequence"/>
</dbReference>
<proteinExistence type="predicted"/>
<dbReference type="GO" id="GO:0000479">
    <property type="term" value="P:endonucleolytic cleavage of tricistronic rRNA transcript (SSU-rRNA, 5.8S rRNA, LSU-rRNA)"/>
    <property type="evidence" value="ECO:0007669"/>
    <property type="project" value="TreeGrafter"/>
</dbReference>
<dbReference type="GO" id="GO:0005525">
    <property type="term" value="F:GTP binding"/>
    <property type="evidence" value="ECO:0007669"/>
    <property type="project" value="TreeGrafter"/>
</dbReference>
<dbReference type="EMBL" id="JAJJMA010196378">
    <property type="protein sequence ID" value="MCL7038988.1"/>
    <property type="molecule type" value="Genomic_DNA"/>
</dbReference>
<dbReference type="SMART" id="SM01362">
    <property type="entry name" value="DUF663"/>
    <property type="match status" value="1"/>
</dbReference>